<proteinExistence type="predicted"/>
<reference evidence="1" key="1">
    <citation type="journal article" date="2014" name="Front. Microbiol.">
        <title>High frequency of phylogenetically diverse reductive dehalogenase-homologous genes in deep subseafloor sedimentary metagenomes.</title>
        <authorList>
            <person name="Kawai M."/>
            <person name="Futagami T."/>
            <person name="Toyoda A."/>
            <person name="Takaki Y."/>
            <person name="Nishi S."/>
            <person name="Hori S."/>
            <person name="Arai W."/>
            <person name="Tsubouchi T."/>
            <person name="Morono Y."/>
            <person name="Uchiyama I."/>
            <person name="Ito T."/>
            <person name="Fujiyama A."/>
            <person name="Inagaki F."/>
            <person name="Takami H."/>
        </authorList>
    </citation>
    <scope>NUCLEOTIDE SEQUENCE</scope>
    <source>
        <strain evidence="1">Expedition CK06-06</strain>
    </source>
</reference>
<dbReference type="AlphaFoldDB" id="X0RWF2"/>
<evidence type="ECO:0000313" key="1">
    <source>
        <dbReference type="EMBL" id="GAF73123.1"/>
    </source>
</evidence>
<sequence length="69" mass="7954">MYNCVELAMTEKLKDTEIHKILNHIQEQSDKQQYLNALCSANKLQTILLKRFSDVLKGKDGRDDSKLTS</sequence>
<protein>
    <submittedName>
        <fullName evidence="1">Uncharacterized protein</fullName>
    </submittedName>
</protein>
<accession>X0RWF2</accession>
<name>X0RWF2_9ZZZZ</name>
<gene>
    <name evidence="1" type="ORF">S01H1_10624</name>
</gene>
<dbReference type="EMBL" id="BARS01005420">
    <property type="protein sequence ID" value="GAF73123.1"/>
    <property type="molecule type" value="Genomic_DNA"/>
</dbReference>
<organism evidence="1">
    <name type="scientific">marine sediment metagenome</name>
    <dbReference type="NCBI Taxonomy" id="412755"/>
    <lineage>
        <taxon>unclassified sequences</taxon>
        <taxon>metagenomes</taxon>
        <taxon>ecological metagenomes</taxon>
    </lineage>
</organism>
<comment type="caution">
    <text evidence="1">The sequence shown here is derived from an EMBL/GenBank/DDBJ whole genome shotgun (WGS) entry which is preliminary data.</text>
</comment>